<feature type="transmembrane region" description="Helical" evidence="16">
    <location>
        <begin position="220"/>
        <end position="238"/>
    </location>
</feature>
<keyword evidence="9" id="KW-0142">cGMP-binding</keyword>
<evidence type="ECO:0000256" key="5">
    <source>
        <dbReference type="ARBA" id="ARBA00022566"/>
    </source>
</evidence>
<evidence type="ECO:0000256" key="2">
    <source>
        <dbReference type="ARBA" id="ARBA00010486"/>
    </source>
</evidence>
<keyword evidence="9" id="KW-0547">Nucleotide-binding</keyword>
<evidence type="ECO:0000256" key="16">
    <source>
        <dbReference type="SAM" id="Phobius"/>
    </source>
</evidence>
<comment type="subcellular location">
    <subcellularLocation>
        <location evidence="1">Membrane</location>
        <topology evidence="1">Multi-pass membrane protein</topology>
    </subcellularLocation>
</comment>
<dbReference type="GO" id="GO:0030552">
    <property type="term" value="F:cAMP binding"/>
    <property type="evidence" value="ECO:0007669"/>
    <property type="project" value="UniProtKB-KW"/>
</dbReference>
<dbReference type="InterPro" id="IPR005821">
    <property type="entry name" value="Ion_trans_dom"/>
</dbReference>
<dbReference type="AlphaFoldDB" id="A0A6D2IQC8"/>
<feature type="transmembrane region" description="Helical" evidence="16">
    <location>
        <begin position="288"/>
        <end position="313"/>
    </location>
</feature>
<dbReference type="GO" id="GO:0016020">
    <property type="term" value="C:membrane"/>
    <property type="evidence" value="ECO:0007669"/>
    <property type="project" value="UniProtKB-SubCell"/>
</dbReference>
<dbReference type="Gene3D" id="1.10.287.630">
    <property type="entry name" value="Helix hairpin bin"/>
    <property type="match status" value="1"/>
</dbReference>
<evidence type="ECO:0000256" key="4">
    <source>
        <dbReference type="ARBA" id="ARBA00022535"/>
    </source>
</evidence>
<comment type="similarity">
    <text evidence="2">Belongs to the cyclic nucleotide-gated cation channel (TC 1.A.1.5) family.</text>
</comment>
<keyword evidence="3" id="KW-0813">Transport</keyword>
<dbReference type="Proteomes" id="UP000467841">
    <property type="component" value="Unassembled WGS sequence"/>
</dbReference>
<dbReference type="InterPro" id="IPR018490">
    <property type="entry name" value="cNMP-bd_dom_sf"/>
</dbReference>
<keyword evidence="19" id="KW-1185">Reference proteome</keyword>
<evidence type="ECO:0000313" key="19">
    <source>
        <dbReference type="Proteomes" id="UP000467841"/>
    </source>
</evidence>
<feature type="compositionally biased region" description="Low complexity" evidence="15">
    <location>
        <begin position="36"/>
        <end position="45"/>
    </location>
</feature>
<dbReference type="PANTHER" id="PTHR45651:SF50">
    <property type="entry name" value="CYCLIC NUCLEOTIDE-GATED ION CHANNEL 2"/>
    <property type="match status" value="1"/>
</dbReference>
<dbReference type="CDD" id="cd00038">
    <property type="entry name" value="CAP_ED"/>
    <property type="match status" value="1"/>
</dbReference>
<evidence type="ECO:0000313" key="18">
    <source>
        <dbReference type="EMBL" id="CAA7031315.1"/>
    </source>
</evidence>
<evidence type="ECO:0000259" key="17">
    <source>
        <dbReference type="PROSITE" id="PS50042"/>
    </source>
</evidence>
<dbReference type="SUPFAM" id="SSF81324">
    <property type="entry name" value="Voltage-gated potassium channels"/>
    <property type="match status" value="1"/>
</dbReference>
<proteinExistence type="inferred from homology"/>
<keyword evidence="8 16" id="KW-1133">Transmembrane helix</keyword>
<dbReference type="InterPro" id="IPR000595">
    <property type="entry name" value="cNMP-bd_dom"/>
</dbReference>
<feature type="transmembrane region" description="Helical" evidence="16">
    <location>
        <begin position="250"/>
        <end position="268"/>
    </location>
</feature>
<dbReference type="PANTHER" id="PTHR45651">
    <property type="entry name" value="CYCLIC NUCLEOTIDE-GATED ION CHANNEL 15-RELATED-RELATED"/>
    <property type="match status" value="1"/>
</dbReference>
<keyword evidence="12" id="KW-0114">cAMP</keyword>
<keyword evidence="5" id="KW-0116">cAMP-binding</keyword>
<keyword evidence="7" id="KW-0112">Calmodulin-binding</keyword>
<dbReference type="GO" id="GO:0005516">
    <property type="term" value="F:calmodulin binding"/>
    <property type="evidence" value="ECO:0007669"/>
    <property type="project" value="UniProtKB-KW"/>
</dbReference>
<comment type="caution">
    <text evidence="18">The sequence shown here is derived from an EMBL/GenBank/DDBJ whole genome shotgun (WGS) entry which is preliminary data.</text>
</comment>
<feature type="domain" description="Cyclic nucleotide-binding" evidence="17">
    <location>
        <begin position="530"/>
        <end position="640"/>
    </location>
</feature>
<evidence type="ECO:0000256" key="6">
    <source>
        <dbReference type="ARBA" id="ARBA00022692"/>
    </source>
</evidence>
<evidence type="ECO:0000256" key="10">
    <source>
        <dbReference type="ARBA" id="ARBA00023065"/>
    </source>
</evidence>
<dbReference type="EMBL" id="CACVBM020001107">
    <property type="protein sequence ID" value="CAA7031315.1"/>
    <property type="molecule type" value="Genomic_DNA"/>
</dbReference>
<organism evidence="18 19">
    <name type="scientific">Microthlaspi erraticum</name>
    <dbReference type="NCBI Taxonomy" id="1685480"/>
    <lineage>
        <taxon>Eukaryota</taxon>
        <taxon>Viridiplantae</taxon>
        <taxon>Streptophyta</taxon>
        <taxon>Embryophyta</taxon>
        <taxon>Tracheophyta</taxon>
        <taxon>Spermatophyta</taxon>
        <taxon>Magnoliopsida</taxon>
        <taxon>eudicotyledons</taxon>
        <taxon>Gunneridae</taxon>
        <taxon>Pentapetalae</taxon>
        <taxon>rosids</taxon>
        <taxon>malvids</taxon>
        <taxon>Brassicales</taxon>
        <taxon>Brassicaceae</taxon>
        <taxon>Coluteocarpeae</taxon>
        <taxon>Microthlaspi</taxon>
    </lineage>
</organism>
<dbReference type="Gene3D" id="2.60.120.10">
    <property type="entry name" value="Jelly Rolls"/>
    <property type="match status" value="1"/>
</dbReference>
<feature type="compositionally biased region" description="Polar residues" evidence="15">
    <location>
        <begin position="26"/>
        <end position="35"/>
    </location>
</feature>
<evidence type="ECO:0000256" key="8">
    <source>
        <dbReference type="ARBA" id="ARBA00022989"/>
    </source>
</evidence>
<dbReference type="Gene3D" id="1.10.287.70">
    <property type="match status" value="1"/>
</dbReference>
<feature type="region of interest" description="Disordered" evidence="15">
    <location>
        <begin position="26"/>
        <end position="45"/>
    </location>
</feature>
<keyword evidence="11 16" id="KW-0472">Membrane</keyword>
<dbReference type="GO" id="GO:0034220">
    <property type="term" value="P:monoatomic ion transmembrane transport"/>
    <property type="evidence" value="ECO:0007669"/>
    <property type="project" value="UniProtKB-KW"/>
</dbReference>
<evidence type="ECO:0000256" key="11">
    <source>
        <dbReference type="ARBA" id="ARBA00023136"/>
    </source>
</evidence>
<gene>
    <name evidence="18" type="ORF">MERR_LOCUS18550</name>
</gene>
<name>A0A6D2IQC8_9BRAS</name>
<accession>A0A6D2IQC8</accession>
<dbReference type="PROSITE" id="PS50042">
    <property type="entry name" value="CNMP_BINDING_3"/>
    <property type="match status" value="1"/>
</dbReference>
<reference evidence="18" key="1">
    <citation type="submission" date="2020-01" db="EMBL/GenBank/DDBJ databases">
        <authorList>
            <person name="Mishra B."/>
        </authorList>
    </citation>
    <scope>NUCLEOTIDE SEQUENCE [LARGE SCALE GENOMIC DNA]</scope>
</reference>
<keyword evidence="6 16" id="KW-0812">Transmembrane</keyword>
<protein>
    <recommendedName>
        <fullName evidence="17">Cyclic nucleotide-binding domain-containing protein</fullName>
    </recommendedName>
</protein>
<evidence type="ECO:0000256" key="7">
    <source>
        <dbReference type="ARBA" id="ARBA00022860"/>
    </source>
</evidence>
<evidence type="ECO:0000256" key="15">
    <source>
        <dbReference type="SAM" id="MobiDB-lite"/>
    </source>
</evidence>
<dbReference type="InterPro" id="IPR014710">
    <property type="entry name" value="RmlC-like_jellyroll"/>
</dbReference>
<evidence type="ECO:0000256" key="9">
    <source>
        <dbReference type="ARBA" id="ARBA00022992"/>
    </source>
</evidence>
<evidence type="ECO:0000256" key="14">
    <source>
        <dbReference type="ARBA" id="ARBA00023303"/>
    </source>
</evidence>
<keyword evidence="13" id="KW-1071">Ligand-gated ion channel</keyword>
<dbReference type="SMART" id="SM00100">
    <property type="entry name" value="cNMP"/>
    <property type="match status" value="1"/>
</dbReference>
<evidence type="ECO:0000256" key="12">
    <source>
        <dbReference type="ARBA" id="ARBA00023149"/>
    </source>
</evidence>
<evidence type="ECO:0000256" key="3">
    <source>
        <dbReference type="ARBA" id="ARBA00022448"/>
    </source>
</evidence>
<keyword evidence="14" id="KW-0407">Ion channel</keyword>
<dbReference type="Pfam" id="PF00520">
    <property type="entry name" value="Ion_trans"/>
    <property type="match status" value="1"/>
</dbReference>
<feature type="transmembrane region" description="Helical" evidence="16">
    <location>
        <begin position="126"/>
        <end position="145"/>
    </location>
</feature>
<keyword evidence="10" id="KW-0406">Ion transport</keyword>
<keyword evidence="4" id="KW-0140">cGMP</keyword>
<dbReference type="Pfam" id="PF00027">
    <property type="entry name" value="cNMP_binding"/>
    <property type="match status" value="1"/>
</dbReference>
<evidence type="ECO:0000256" key="13">
    <source>
        <dbReference type="ARBA" id="ARBA00023286"/>
    </source>
</evidence>
<dbReference type="OrthoDB" id="421226at2759"/>
<dbReference type="GO" id="GO:0030553">
    <property type="term" value="F:cGMP binding"/>
    <property type="evidence" value="ECO:0007669"/>
    <property type="project" value="UniProtKB-KW"/>
</dbReference>
<feature type="transmembrane region" description="Helical" evidence="16">
    <location>
        <begin position="426"/>
        <end position="454"/>
    </location>
</feature>
<sequence>MPSHSNFLFRWIGLFSEKFRRQTTGIDESSTVQNNGGDSSSGSDDTPVLSSVECYACTQAGVPAFHSTSCDQAHAPEWRASAGSSLVPIQEGSVANPVRARFRRLQGPFGEVLDPRSKRVQRWNRALLLARGMALAVDPLFFYALSIGRTTGPACLYMDGAFAAVITVLRTCLDAVHLWHVWLQFRLAYISRESLVVGCGKLVWDPRAIASHYARSLTGFWFDVIVILPVPQAVFWLVVPKLIREEKVKLIMTILLLIFSFQFLPKIYHCICLMRKMQKVTGYIFGTIWWGFALNLIAYFIASHVAGGCWYVLSIQRVASCIRQQCMSNGNCNLSLSCKEEVCYQFVSPTSTVGYPCLSGNLTSVVQSPMCLDPDGPFQYGIYGSALPVISSNSLAVKILYPIFWGLMTLSTLGNDLAPTSNWLEVIFSIIMVLSGLLLFTLLIGNIQVFLHAVMAKKRKMQLRCRDMEGWMKRRQLPSRLRQRVRRFERQRWNALDGEDELELIQDLPPGLRRDIKRYLCFDLINKVPLFRGMDDLILDNICDRAKPRVFSKDEKIIREGDPVPRMIFIMRGRAKRSQSLSKGVVATSLLEPGGYLGDELLSWCLRRPFIDRLPPSSATFVCLDNIEAFSLASEDLRYITDQFRYKFANERLKRTARFYSSNWRTWAAVNIQMAWRRYRKRTRENNGGVGGSMSPVSENGVEGHSERRLLQYAAMFMSIRPHDHLE</sequence>
<dbReference type="SUPFAM" id="SSF51206">
    <property type="entry name" value="cAMP-binding domain-like"/>
    <property type="match status" value="1"/>
</dbReference>
<evidence type="ECO:0000256" key="1">
    <source>
        <dbReference type="ARBA" id="ARBA00004141"/>
    </source>
</evidence>